<organism evidence="4 5">
    <name type="scientific">Thalassiosira oceanica</name>
    <name type="common">Marine diatom</name>
    <dbReference type="NCBI Taxonomy" id="159749"/>
    <lineage>
        <taxon>Eukaryota</taxon>
        <taxon>Sar</taxon>
        <taxon>Stramenopiles</taxon>
        <taxon>Ochrophyta</taxon>
        <taxon>Bacillariophyta</taxon>
        <taxon>Coscinodiscophyceae</taxon>
        <taxon>Thalassiosirophycidae</taxon>
        <taxon>Thalassiosirales</taxon>
        <taxon>Thalassiosiraceae</taxon>
        <taxon>Thalassiosira</taxon>
    </lineage>
</organism>
<comment type="caution">
    <text evidence="4">The sequence shown here is derived from an EMBL/GenBank/DDBJ whole genome shotgun (WGS) entry which is preliminary data.</text>
</comment>
<feature type="region of interest" description="Disordered" evidence="2">
    <location>
        <begin position="460"/>
        <end position="490"/>
    </location>
</feature>
<dbReference type="SUPFAM" id="SSF52540">
    <property type="entry name" value="P-loop containing nucleoside triphosphate hydrolases"/>
    <property type="match status" value="1"/>
</dbReference>
<reference evidence="4 5" key="1">
    <citation type="journal article" date="2012" name="Genome Biol.">
        <title>Genome and low-iron response of an oceanic diatom adapted to chronic iron limitation.</title>
        <authorList>
            <person name="Lommer M."/>
            <person name="Specht M."/>
            <person name="Roy A.S."/>
            <person name="Kraemer L."/>
            <person name="Andreson R."/>
            <person name="Gutowska M.A."/>
            <person name="Wolf J."/>
            <person name="Bergner S.V."/>
            <person name="Schilhabel M.B."/>
            <person name="Klostermeier U.C."/>
            <person name="Beiko R.G."/>
            <person name="Rosenstiel P."/>
            <person name="Hippler M."/>
            <person name="Laroche J."/>
        </authorList>
    </citation>
    <scope>NUCLEOTIDE SEQUENCE [LARGE SCALE GENOMIC DNA]</scope>
    <source>
        <strain evidence="4 5">CCMP1005</strain>
    </source>
</reference>
<dbReference type="AlphaFoldDB" id="K0S545"/>
<evidence type="ECO:0000313" key="5">
    <source>
        <dbReference type="Proteomes" id="UP000266841"/>
    </source>
</evidence>
<name>K0S545_THAOC</name>
<protein>
    <recommendedName>
        <fullName evidence="3">Sulfotransferase domain-containing protein</fullName>
    </recommendedName>
</protein>
<evidence type="ECO:0000256" key="2">
    <source>
        <dbReference type="SAM" id="MobiDB-lite"/>
    </source>
</evidence>
<accession>K0S545</accession>
<dbReference type="Proteomes" id="UP000266841">
    <property type="component" value="Unassembled WGS sequence"/>
</dbReference>
<keyword evidence="5" id="KW-1185">Reference proteome</keyword>
<dbReference type="InterPro" id="IPR051589">
    <property type="entry name" value="Sialate-O-sulfotransferase"/>
</dbReference>
<feature type="domain" description="Sulfotransferase" evidence="3">
    <location>
        <begin position="244"/>
        <end position="438"/>
    </location>
</feature>
<gene>
    <name evidence="4" type="ORF">THAOC_26431</name>
</gene>
<dbReference type="InterPro" id="IPR027417">
    <property type="entry name" value="P-loop_NTPase"/>
</dbReference>
<dbReference type="PANTHER" id="PTHR45964:SF5">
    <property type="entry name" value="WSCD FAMILY MEMBER CG9164"/>
    <property type="match status" value="1"/>
</dbReference>
<dbReference type="PANTHER" id="PTHR45964">
    <property type="entry name" value="WSCD FAMILY MEMBER CG9164"/>
    <property type="match status" value="1"/>
</dbReference>
<evidence type="ECO:0000259" key="3">
    <source>
        <dbReference type="Pfam" id="PF00685"/>
    </source>
</evidence>
<dbReference type="EMBL" id="AGNL01036519">
    <property type="protein sequence ID" value="EJK54022.1"/>
    <property type="molecule type" value="Genomic_DNA"/>
</dbReference>
<dbReference type="Gene3D" id="3.40.50.300">
    <property type="entry name" value="P-loop containing nucleotide triphosphate hydrolases"/>
    <property type="match status" value="1"/>
</dbReference>
<dbReference type="eggNOG" id="KOG4157">
    <property type="taxonomic scope" value="Eukaryota"/>
</dbReference>
<dbReference type="Pfam" id="PF00685">
    <property type="entry name" value="Sulfotransfer_1"/>
    <property type="match status" value="1"/>
</dbReference>
<dbReference type="InterPro" id="IPR000863">
    <property type="entry name" value="Sulfotransferase_dom"/>
</dbReference>
<dbReference type="OrthoDB" id="5985073at2759"/>
<sequence length="597" mass="68694">MSSHGRPNQIDWPDMGTLAGLPRQPLSLILSYLQQPLDECHKRRPHNCDGIALLLTSRRFAYAILPMFRVPKHVCRSINQFDQDSGGWKCIVERLRFVPLPIIDPRTLLDRLNTRRIRRRIKWVHERQNCSTDDEFVDAICFQRGRTVEELAYEEWAVSRLTYDDESENDNDHNGSAQWRIWPAHLELLRFSLSEGVESNPEVQSQQTGKLPQAVSRFSASLKLKLKSNLVTDAAPHGARKGITLLASYPRSGNTLLRTLLEKVLSQVTGSDTRPDRTLSKSLALDHDLVGEGLIGLPDNAVGIKPKRTSIRSTYQCAYEPGVDVVKTHFPERKGWKQLCGRKVLLLVRNPYDAIDSYWNLCCTNTHTRTLEESVYEQYATKFDRLARHEIKIWCDFHFYWTDLCEREGVPLLIVRYEDLVLDTEGELSRIMRFLHDKDALDPFWSWRVRHAVGKSHAIGKNEQSGVSNTSSLGSYKPRSSGGGLKSIGKSIRRGRYSSSTLRHMHEVASALRTERREKETCLRQFGYDIEEQSFPLNFAKPPPLPVFHTRRRGNGSVTINKTLEIRRDDDEFGRKMTFWRRGETENDTKPFPTVPR</sequence>
<proteinExistence type="inferred from homology"/>
<dbReference type="GO" id="GO:0008146">
    <property type="term" value="F:sulfotransferase activity"/>
    <property type="evidence" value="ECO:0007669"/>
    <property type="project" value="InterPro"/>
</dbReference>
<comment type="similarity">
    <text evidence="1">Belongs to the WSCD family.</text>
</comment>
<evidence type="ECO:0000313" key="4">
    <source>
        <dbReference type="EMBL" id="EJK54022.1"/>
    </source>
</evidence>
<dbReference type="OMA" id="THWPERT"/>
<feature type="compositionally biased region" description="Polar residues" evidence="2">
    <location>
        <begin position="462"/>
        <end position="474"/>
    </location>
</feature>
<evidence type="ECO:0000256" key="1">
    <source>
        <dbReference type="ARBA" id="ARBA00010236"/>
    </source>
</evidence>